<feature type="region of interest" description="Disordered" evidence="1">
    <location>
        <begin position="303"/>
        <end position="450"/>
    </location>
</feature>
<organism evidence="2 3">
    <name type="scientific">Saccharomycopsis crataegensis</name>
    <dbReference type="NCBI Taxonomy" id="43959"/>
    <lineage>
        <taxon>Eukaryota</taxon>
        <taxon>Fungi</taxon>
        <taxon>Dikarya</taxon>
        <taxon>Ascomycota</taxon>
        <taxon>Saccharomycotina</taxon>
        <taxon>Saccharomycetes</taxon>
        <taxon>Saccharomycopsidaceae</taxon>
        <taxon>Saccharomycopsis</taxon>
    </lineage>
</organism>
<sequence length="520" mass="58988">MSHIQAIPFRLVGDPGILSDEHDDVDLVLLKAQKSALLYAFPNERDKVSHIDINIVIAADGMFYLNRTLKERELDRSYRALSDEMSQNISLEQFREIFRRLLLHYDKSVEDYGLDEENMLGGYFLESELIVLPGGTSHYKLWLNMRSKGKKNPSPVKSERKSVFSFLSVDKHVCEFTLGFDDELVDSKGDPIDTDELPGSTGYAIASCEENKRHVFDKLKYQITQKVQDRKIKELTDSVSAIKDQYQQDLAKVQYTALRLVNSKKQMIAKLIEFLEGADIDIDDNEVIEIINDKDVLHSKVQKTIIDEDEDEEDDETMSEGEEPTGESSQGKNGAKKRKMKTKSKKKDKPELSRKINPFRNRVITRKKEVPFSMSSTKSGYEEYSDGEGNKTEASTNASESASTEVSSSNEDELELHEMNPIKRAAASQEKSPSKIQFRPKYSTTANDLGKRKLKNEFQFAHGKFKEKKKERVIDQDGDEDMSVLSSEQDTSRINNGKTESIAECDDGMTDVSTSESDGN</sequence>
<feature type="region of interest" description="Disordered" evidence="1">
    <location>
        <begin position="469"/>
        <end position="520"/>
    </location>
</feature>
<comment type="caution">
    <text evidence="2">The sequence shown here is derived from an EMBL/GenBank/DDBJ whole genome shotgun (WGS) entry which is preliminary data.</text>
</comment>
<feature type="compositionally biased region" description="Basic residues" evidence="1">
    <location>
        <begin position="334"/>
        <end position="347"/>
    </location>
</feature>
<feature type="compositionally biased region" description="Acidic residues" evidence="1">
    <location>
        <begin position="307"/>
        <end position="325"/>
    </location>
</feature>
<dbReference type="AlphaFoldDB" id="A0AAV5QP83"/>
<proteinExistence type="predicted"/>
<feature type="compositionally biased region" description="Low complexity" evidence="1">
    <location>
        <begin position="392"/>
        <end position="409"/>
    </location>
</feature>
<name>A0AAV5QP83_9ASCO</name>
<feature type="compositionally biased region" description="Polar residues" evidence="1">
    <location>
        <begin position="484"/>
        <end position="499"/>
    </location>
</feature>
<evidence type="ECO:0000256" key="1">
    <source>
        <dbReference type="SAM" id="MobiDB-lite"/>
    </source>
</evidence>
<evidence type="ECO:0000313" key="2">
    <source>
        <dbReference type="EMBL" id="GMM36376.1"/>
    </source>
</evidence>
<protein>
    <submittedName>
        <fullName evidence="2">Uncharacterized protein</fullName>
    </submittedName>
</protein>
<dbReference type="RefSeq" id="XP_064853372.1">
    <property type="nucleotide sequence ID" value="XM_064997300.1"/>
</dbReference>
<keyword evidence="3" id="KW-1185">Reference proteome</keyword>
<evidence type="ECO:0000313" key="3">
    <source>
        <dbReference type="Proteomes" id="UP001360560"/>
    </source>
</evidence>
<reference evidence="2 3" key="1">
    <citation type="journal article" date="2023" name="Elife">
        <title>Identification of key yeast species and microbe-microbe interactions impacting larval growth of Drosophila in the wild.</title>
        <authorList>
            <person name="Mure A."/>
            <person name="Sugiura Y."/>
            <person name="Maeda R."/>
            <person name="Honda K."/>
            <person name="Sakurai N."/>
            <person name="Takahashi Y."/>
            <person name="Watada M."/>
            <person name="Katoh T."/>
            <person name="Gotoh A."/>
            <person name="Gotoh Y."/>
            <person name="Taniguchi I."/>
            <person name="Nakamura K."/>
            <person name="Hayashi T."/>
            <person name="Katayama T."/>
            <person name="Uemura T."/>
            <person name="Hattori Y."/>
        </authorList>
    </citation>
    <scope>NUCLEOTIDE SEQUENCE [LARGE SCALE GENOMIC DNA]</scope>
    <source>
        <strain evidence="2 3">SC-9</strain>
    </source>
</reference>
<dbReference type="Proteomes" id="UP001360560">
    <property type="component" value="Unassembled WGS sequence"/>
</dbReference>
<feature type="compositionally biased region" description="Polar residues" evidence="1">
    <location>
        <begin position="511"/>
        <end position="520"/>
    </location>
</feature>
<dbReference type="EMBL" id="BTFZ01000011">
    <property type="protein sequence ID" value="GMM36376.1"/>
    <property type="molecule type" value="Genomic_DNA"/>
</dbReference>
<accession>A0AAV5QP83</accession>
<gene>
    <name evidence="2" type="ORF">DASC09_037010</name>
</gene>
<dbReference type="GeneID" id="90074351"/>